<feature type="domain" description="PRD" evidence="5">
    <location>
        <begin position="297"/>
        <end position="404"/>
    </location>
</feature>
<protein>
    <submittedName>
        <fullName evidence="6">PRD domain-containing protein</fullName>
    </submittedName>
</protein>
<evidence type="ECO:0000259" key="5">
    <source>
        <dbReference type="PROSITE" id="PS51372"/>
    </source>
</evidence>
<name>A0A3R8KVJ2_9FIRM</name>
<keyword evidence="2" id="KW-0805">Transcription regulation</keyword>
<keyword evidence="4" id="KW-0804">Transcription</keyword>
<keyword evidence="3" id="KW-0010">Activator</keyword>
<dbReference type="InterPro" id="IPR011608">
    <property type="entry name" value="PRD"/>
</dbReference>
<keyword evidence="1" id="KW-0677">Repeat</keyword>
<dbReference type="AlphaFoldDB" id="A0A3R8KVJ2"/>
<gene>
    <name evidence="6" type="ORF">EBB54_04315</name>
</gene>
<reference evidence="6" key="1">
    <citation type="submission" date="2018-10" db="EMBL/GenBank/DDBJ databases">
        <title>Schaedlerella arabinophila gen. nov. sp. nov., isolated from the mouse intestinal tract and comparative analysis with the genome of the closely related altered Schaedler flora strain ASF502.</title>
        <authorList>
            <person name="Miyake S."/>
            <person name="Soh M."/>
            <person name="Seedorf H."/>
        </authorList>
    </citation>
    <scope>NUCLEOTIDE SEQUENCE [LARGE SCALE GENOMIC DNA]</scope>
    <source>
        <strain evidence="6">DSM 106076</strain>
    </source>
</reference>
<dbReference type="Gene3D" id="1.10.1790.10">
    <property type="entry name" value="PRD domain"/>
    <property type="match status" value="1"/>
</dbReference>
<keyword evidence="7" id="KW-1185">Reference proteome</keyword>
<dbReference type="PROSITE" id="PS51372">
    <property type="entry name" value="PRD_2"/>
    <property type="match status" value="1"/>
</dbReference>
<sequence>MYIRKSPFCRERNEKIMALYPENLRLLNYIQDQKSVSIKQLALYFKKEVSSIRKEIHHLNQELPSRFQMEVHNNQVTSAMNYSDYLHFIQNLEMSLYLPSIRERIAVIILLCFQNGYANLSRLYSEWGFSLTTKKKDTRYLKTYLVPYGLELVVLRKKGIAIQGDEFQFRLSVSGLLLQIAEVGEDLKFYERLANSPFEHLLYSHFSDMLQETEERAIQLYRRILDTIKAVPSYPSKKLLLIYLVLHCCHKEHLHESPKFLIAAPDTPFSFSDSAFENDAINHILSILDFRPALAVPQSPALEADVRGFFQSVCSELNLNFYTERQVFQELYTYLYKKISAHFYHIELSDKLVKHTEQHEREIYACISEYASFFLKNWQFQMNQDHISAITLMMKKWILRNKIIGREKMRLILITNTIQEKLEYFVETLKEYFDFKIVAVLDINELYQIETLSYQHIITLSDRTSLVLEKLGFPYIRLHFFLTDSDISILKGLGFPTRASRFIAHNFISQIYSGCSEKDAEEYLLENYGDYFI</sequence>
<evidence type="ECO:0000313" key="6">
    <source>
        <dbReference type="EMBL" id="RRK30688.1"/>
    </source>
</evidence>
<dbReference type="InterPro" id="IPR050661">
    <property type="entry name" value="BglG_antiterminators"/>
</dbReference>
<dbReference type="PANTHER" id="PTHR30185:SF18">
    <property type="entry name" value="TRANSCRIPTIONAL REGULATOR MTLR"/>
    <property type="match status" value="1"/>
</dbReference>
<dbReference type="SUPFAM" id="SSF63520">
    <property type="entry name" value="PTS-regulatory domain, PRD"/>
    <property type="match status" value="1"/>
</dbReference>
<organism evidence="6 7">
    <name type="scientific">Schaedlerella arabinosiphila</name>
    <dbReference type="NCBI Taxonomy" id="2044587"/>
    <lineage>
        <taxon>Bacteria</taxon>
        <taxon>Bacillati</taxon>
        <taxon>Bacillota</taxon>
        <taxon>Clostridia</taxon>
        <taxon>Lachnospirales</taxon>
        <taxon>Lachnospiraceae</taxon>
        <taxon>Schaedlerella</taxon>
    </lineage>
</organism>
<dbReference type="Pfam" id="PF05043">
    <property type="entry name" value="Mga"/>
    <property type="match status" value="1"/>
</dbReference>
<accession>A0A3R8KVJ2</accession>
<comment type="caution">
    <text evidence="6">The sequence shown here is derived from an EMBL/GenBank/DDBJ whole genome shotgun (WGS) entry which is preliminary data.</text>
</comment>
<evidence type="ECO:0000313" key="7">
    <source>
        <dbReference type="Proteomes" id="UP000274920"/>
    </source>
</evidence>
<dbReference type="GO" id="GO:0006355">
    <property type="term" value="P:regulation of DNA-templated transcription"/>
    <property type="evidence" value="ECO:0007669"/>
    <property type="project" value="InterPro"/>
</dbReference>
<dbReference type="Proteomes" id="UP000274920">
    <property type="component" value="Unassembled WGS sequence"/>
</dbReference>
<evidence type="ECO:0000256" key="2">
    <source>
        <dbReference type="ARBA" id="ARBA00023015"/>
    </source>
</evidence>
<proteinExistence type="predicted"/>
<dbReference type="Pfam" id="PF00874">
    <property type="entry name" value="PRD"/>
    <property type="match status" value="1"/>
</dbReference>
<evidence type="ECO:0000256" key="4">
    <source>
        <dbReference type="ARBA" id="ARBA00023163"/>
    </source>
</evidence>
<dbReference type="EMBL" id="RHJS01000002">
    <property type="protein sequence ID" value="RRK30688.1"/>
    <property type="molecule type" value="Genomic_DNA"/>
</dbReference>
<dbReference type="PANTHER" id="PTHR30185">
    <property type="entry name" value="CRYPTIC BETA-GLUCOSIDE BGL OPERON ANTITERMINATOR"/>
    <property type="match status" value="1"/>
</dbReference>
<evidence type="ECO:0000256" key="1">
    <source>
        <dbReference type="ARBA" id="ARBA00022737"/>
    </source>
</evidence>
<evidence type="ECO:0000256" key="3">
    <source>
        <dbReference type="ARBA" id="ARBA00023159"/>
    </source>
</evidence>
<dbReference type="InterPro" id="IPR007737">
    <property type="entry name" value="Mga_HTH"/>
</dbReference>
<dbReference type="InterPro" id="IPR036634">
    <property type="entry name" value="PRD_sf"/>
</dbReference>